<dbReference type="Proteomes" id="UP000315724">
    <property type="component" value="Chromosome"/>
</dbReference>
<proteinExistence type="predicted"/>
<reference evidence="1 2" key="1">
    <citation type="submission" date="2019-02" db="EMBL/GenBank/DDBJ databases">
        <title>Deep-cultivation of Planctomycetes and their phenomic and genomic characterization uncovers novel biology.</title>
        <authorList>
            <person name="Wiegand S."/>
            <person name="Jogler M."/>
            <person name="Boedeker C."/>
            <person name="Pinto D."/>
            <person name="Vollmers J."/>
            <person name="Rivas-Marin E."/>
            <person name="Kohn T."/>
            <person name="Peeters S.H."/>
            <person name="Heuer A."/>
            <person name="Rast P."/>
            <person name="Oberbeckmann S."/>
            <person name="Bunk B."/>
            <person name="Jeske O."/>
            <person name="Meyerdierks A."/>
            <person name="Storesund J.E."/>
            <person name="Kallscheuer N."/>
            <person name="Luecker S."/>
            <person name="Lage O.M."/>
            <person name="Pohl T."/>
            <person name="Merkel B.J."/>
            <person name="Hornburger P."/>
            <person name="Mueller R.-W."/>
            <person name="Bruemmer F."/>
            <person name="Labrenz M."/>
            <person name="Spormann A.M."/>
            <person name="Op den Camp H."/>
            <person name="Overmann J."/>
            <person name="Amann R."/>
            <person name="Jetten M.S.M."/>
            <person name="Mascher T."/>
            <person name="Medema M.H."/>
            <person name="Devos D.P."/>
            <person name="Kaster A.-K."/>
            <person name="Ovreas L."/>
            <person name="Rohde M."/>
            <person name="Galperin M.Y."/>
            <person name="Jogler C."/>
        </authorList>
    </citation>
    <scope>NUCLEOTIDE SEQUENCE [LARGE SCALE GENOMIC DNA]</scope>
    <source>
        <strain evidence="1 2">Mal48</strain>
    </source>
</reference>
<dbReference type="EMBL" id="CP036267">
    <property type="protein sequence ID" value="QDT32116.1"/>
    <property type="molecule type" value="Genomic_DNA"/>
</dbReference>
<sequence>MRSQFQVFERLQIRGCTVSAGQEKPCSPRSQIEPLLPITATCYGTFCRFNTTSNSKEALPSPGLRSAEISLASASNLQNRKDATNRQGRAFVCIKSVVRELLVPLMLPKLRDDKREDVLVKRKSSTVSPKDVRPMRKLLCILSLFLTGCHTAGWSGESCDTKQIQPHHSTGMFGKGVKVCVGPDKWKTKQVAHSLANKNMPRGVHSRDFKSGFRQAFEDVAMGASGEVPPLPPKAYWKEKNRTCNGHARADQWFAGYAAGSQVALNIGSQRFLDVASGSCHACRTEFTPPSTYY</sequence>
<evidence type="ECO:0000313" key="2">
    <source>
        <dbReference type="Proteomes" id="UP000315724"/>
    </source>
</evidence>
<dbReference type="AlphaFoldDB" id="A0A517QKF0"/>
<keyword evidence="2" id="KW-1185">Reference proteome</keyword>
<dbReference type="KEGG" id="tpol:Mal48_13580"/>
<protein>
    <submittedName>
        <fullName evidence="1">Uncharacterized protein</fullName>
    </submittedName>
</protein>
<accession>A0A517QKF0</accession>
<evidence type="ECO:0000313" key="1">
    <source>
        <dbReference type="EMBL" id="QDT32116.1"/>
    </source>
</evidence>
<organism evidence="1 2">
    <name type="scientific">Thalassoglobus polymorphus</name>
    <dbReference type="NCBI Taxonomy" id="2527994"/>
    <lineage>
        <taxon>Bacteria</taxon>
        <taxon>Pseudomonadati</taxon>
        <taxon>Planctomycetota</taxon>
        <taxon>Planctomycetia</taxon>
        <taxon>Planctomycetales</taxon>
        <taxon>Planctomycetaceae</taxon>
        <taxon>Thalassoglobus</taxon>
    </lineage>
</organism>
<name>A0A517QKF0_9PLAN</name>
<gene>
    <name evidence="1" type="ORF">Mal48_13580</name>
</gene>